<dbReference type="PROSITE" id="PS50862">
    <property type="entry name" value="AA_TRNA_LIGASE_II"/>
    <property type="match status" value="1"/>
</dbReference>
<comment type="subcellular location">
    <subcellularLocation>
        <location evidence="8">Cytoplasm</location>
    </subcellularLocation>
</comment>
<dbReference type="Pfam" id="PF09180">
    <property type="entry name" value="ProRS-C_1"/>
    <property type="match status" value="1"/>
</dbReference>
<accession>A0A3E1HG23</accession>
<reference evidence="10 11" key="1">
    <citation type="submission" date="2018-07" db="EMBL/GenBank/DDBJ databases">
        <title>Whole genome sequence of Mycobacterium uberis.</title>
        <authorList>
            <person name="Benjak A."/>
        </authorList>
    </citation>
    <scope>NUCLEOTIDE SEQUENCE [LARGE SCALE GENOMIC DNA]</scope>
    <source>
        <strain evidence="10 11">Jura</strain>
    </source>
</reference>
<dbReference type="OrthoDB" id="9809052at2"/>
<evidence type="ECO:0000313" key="10">
    <source>
        <dbReference type="EMBL" id="RFD25392.1"/>
    </source>
</evidence>
<dbReference type="InterPro" id="IPR004154">
    <property type="entry name" value="Anticodon-bd"/>
</dbReference>
<gene>
    <name evidence="8" type="primary">proS</name>
    <name evidence="10" type="ORF">MUBE_09850</name>
</gene>
<dbReference type="InterPro" id="IPR004499">
    <property type="entry name" value="Pro-tRNA-ligase_IIa_arc-type"/>
</dbReference>
<dbReference type="SMART" id="SM00946">
    <property type="entry name" value="ProRS-C_1"/>
    <property type="match status" value="1"/>
</dbReference>
<dbReference type="InterPro" id="IPR016061">
    <property type="entry name" value="Pro-tRNA_ligase_II_C"/>
</dbReference>
<evidence type="ECO:0000256" key="8">
    <source>
        <dbReference type="HAMAP-Rule" id="MF_01571"/>
    </source>
</evidence>
<dbReference type="InterPro" id="IPR036621">
    <property type="entry name" value="Anticodon-bd_dom_sf"/>
</dbReference>
<dbReference type="EC" id="6.1.1.15" evidence="8"/>
<comment type="subunit">
    <text evidence="8">Homodimer.</text>
</comment>
<dbReference type="EMBL" id="QAYL01000015">
    <property type="protein sequence ID" value="RFD25392.1"/>
    <property type="molecule type" value="Genomic_DNA"/>
</dbReference>
<dbReference type="InterPro" id="IPR002316">
    <property type="entry name" value="Pro-tRNA-ligase_IIa"/>
</dbReference>
<dbReference type="Pfam" id="PF00587">
    <property type="entry name" value="tRNA-synt_2b"/>
    <property type="match status" value="1"/>
</dbReference>
<dbReference type="GO" id="GO:0005737">
    <property type="term" value="C:cytoplasm"/>
    <property type="evidence" value="ECO:0007669"/>
    <property type="project" value="UniProtKB-SubCell"/>
</dbReference>
<dbReference type="AlphaFoldDB" id="A0A3E1HG23"/>
<comment type="caution">
    <text evidence="10">The sequence shown here is derived from an EMBL/GenBank/DDBJ whole genome shotgun (WGS) entry which is preliminary data.</text>
</comment>
<dbReference type="InterPro" id="IPR002314">
    <property type="entry name" value="aa-tRNA-synt_IIb"/>
</dbReference>
<dbReference type="InterPro" id="IPR045864">
    <property type="entry name" value="aa-tRNA-synth_II/BPL/LPL"/>
</dbReference>
<dbReference type="Gene3D" id="3.30.930.10">
    <property type="entry name" value="Bira Bifunctional Protein, Domain 2"/>
    <property type="match status" value="1"/>
</dbReference>
<dbReference type="Gene3D" id="3.30.110.30">
    <property type="entry name" value="C-terminal domain of ProRS"/>
    <property type="match status" value="1"/>
</dbReference>
<comment type="similarity">
    <text evidence="8">Belongs to the class-II aminoacyl-tRNA synthetase family. ProS type 3 subfamily.</text>
</comment>
<keyword evidence="5 8" id="KW-0648">Protein biosynthesis</keyword>
<dbReference type="InterPro" id="IPR006195">
    <property type="entry name" value="aa-tRNA-synth_II"/>
</dbReference>
<dbReference type="InterPro" id="IPR017449">
    <property type="entry name" value="Pro-tRNA_synth_II"/>
</dbReference>
<dbReference type="PANTHER" id="PTHR43382">
    <property type="entry name" value="PROLYL-TRNA SYNTHETASE"/>
    <property type="match status" value="1"/>
</dbReference>
<dbReference type="GO" id="GO:0006433">
    <property type="term" value="P:prolyl-tRNA aminoacylation"/>
    <property type="evidence" value="ECO:0007669"/>
    <property type="project" value="UniProtKB-UniRule"/>
</dbReference>
<dbReference type="FunFam" id="3.30.930.10:FF:000037">
    <property type="entry name" value="Proline--tRNA ligase"/>
    <property type="match status" value="1"/>
</dbReference>
<evidence type="ECO:0000256" key="5">
    <source>
        <dbReference type="ARBA" id="ARBA00022917"/>
    </source>
</evidence>
<dbReference type="HAMAP" id="MF_01571">
    <property type="entry name" value="Pro_tRNA_synth_type3"/>
    <property type="match status" value="1"/>
</dbReference>
<comment type="function">
    <text evidence="8">Catalyzes the attachment of proline to tRNA(Pro) in a two-step reaction: proline is first activated by ATP to form Pro-AMP and then transferred to the acceptor end of tRNA(Pro).</text>
</comment>
<evidence type="ECO:0000256" key="2">
    <source>
        <dbReference type="ARBA" id="ARBA00022598"/>
    </source>
</evidence>
<evidence type="ECO:0000256" key="1">
    <source>
        <dbReference type="ARBA" id="ARBA00022490"/>
    </source>
</evidence>
<comment type="domain">
    <text evidence="8">Consists of three domains: the N-terminal catalytic domain, the anticodon-binding domain and the C-terminal extension.</text>
</comment>
<sequence length="480" mass="53529">MGRNERGVPRQEDDFSAWYNEVVAKAGLVDRGPAKGTMVIRPYGYRIWELLQAELDGKIKELGHENAYFPMLIPENYFNREAEHVEGFNPELAVVTHAGGKELAEPLVIRPTSETVIGDMMAKWITSHRDLPLRLNQWANVVRWELRSRMLLRTNEFLWQEAHSAYVEKSDALRETLLALDIYTALARDMAAIPVVPGEKTAGERFAGALNTYTIEAMMRDGKALQSATTHYLGDNFARAFNIRYTTAEEQQAFVHTTSFGLSTRLVGAIVMVHGDDKGLVLPPRVAPYQVVIVPITSGNKASEVEHAAADLARRLQAAGVRTHVDARPQLTPGWKYNDWELHGVPIRLELGPRDIDAGTTVMVKRIGEKVKQPITIAAAPTEIPSVLDEFQCDLLQRATQFRDDHTALVDNWDAFTTTIATGWALALHCGNQECEDNIKAETTATPRCIPQHGAPATGRCIRCYAPSAYDKRVVFARAY</sequence>
<evidence type="ECO:0000256" key="4">
    <source>
        <dbReference type="ARBA" id="ARBA00022840"/>
    </source>
</evidence>
<keyword evidence="1 8" id="KW-0963">Cytoplasm</keyword>
<keyword evidence="2 8" id="KW-0436">Ligase</keyword>
<proteinExistence type="inferred from homology"/>
<evidence type="ECO:0000313" key="11">
    <source>
        <dbReference type="Proteomes" id="UP000258522"/>
    </source>
</evidence>
<keyword evidence="6 8" id="KW-0030">Aminoacyl-tRNA synthetase</keyword>
<dbReference type="SUPFAM" id="SSF55681">
    <property type="entry name" value="Class II aaRS and biotin synthetases"/>
    <property type="match status" value="1"/>
</dbReference>
<dbReference type="SUPFAM" id="SSF52954">
    <property type="entry name" value="Class II aaRS ABD-related"/>
    <property type="match status" value="1"/>
</dbReference>
<protein>
    <recommendedName>
        <fullName evidence="8">Proline--tRNA ligase</fullName>
        <ecNumber evidence="8">6.1.1.15</ecNumber>
    </recommendedName>
    <alternativeName>
        <fullName evidence="8">Prolyl-tRNA synthetase</fullName>
        <shortName evidence="8">ProRS</shortName>
    </alternativeName>
</protein>
<dbReference type="Gene3D" id="3.40.50.800">
    <property type="entry name" value="Anticodon-binding domain"/>
    <property type="match status" value="1"/>
</dbReference>
<feature type="domain" description="Aminoacyl-transfer RNA synthetases class-II family profile" evidence="9">
    <location>
        <begin position="36"/>
        <end position="283"/>
    </location>
</feature>
<dbReference type="Pfam" id="PF03129">
    <property type="entry name" value="HGTP_anticodon"/>
    <property type="match status" value="1"/>
</dbReference>
<dbReference type="PANTHER" id="PTHR43382:SF2">
    <property type="entry name" value="BIFUNCTIONAL GLUTAMATE_PROLINE--TRNA LIGASE"/>
    <property type="match status" value="1"/>
</dbReference>
<evidence type="ECO:0000256" key="7">
    <source>
        <dbReference type="ARBA" id="ARBA00047671"/>
    </source>
</evidence>
<keyword evidence="11" id="KW-1185">Reference proteome</keyword>
<dbReference type="CDD" id="cd00778">
    <property type="entry name" value="ProRS_core_arch_euk"/>
    <property type="match status" value="1"/>
</dbReference>
<dbReference type="SUPFAM" id="SSF64586">
    <property type="entry name" value="C-terminal domain of ProRS"/>
    <property type="match status" value="1"/>
</dbReference>
<keyword evidence="3 8" id="KW-0547">Nucleotide-binding</keyword>
<dbReference type="GO" id="GO:0017101">
    <property type="term" value="C:aminoacyl-tRNA synthetase multienzyme complex"/>
    <property type="evidence" value="ECO:0007669"/>
    <property type="project" value="TreeGrafter"/>
</dbReference>
<comment type="catalytic activity">
    <reaction evidence="7 8">
        <text>tRNA(Pro) + L-proline + ATP = L-prolyl-tRNA(Pro) + AMP + diphosphate</text>
        <dbReference type="Rhea" id="RHEA:14305"/>
        <dbReference type="Rhea" id="RHEA-COMP:9700"/>
        <dbReference type="Rhea" id="RHEA-COMP:9702"/>
        <dbReference type="ChEBI" id="CHEBI:30616"/>
        <dbReference type="ChEBI" id="CHEBI:33019"/>
        <dbReference type="ChEBI" id="CHEBI:60039"/>
        <dbReference type="ChEBI" id="CHEBI:78442"/>
        <dbReference type="ChEBI" id="CHEBI:78532"/>
        <dbReference type="ChEBI" id="CHEBI:456215"/>
        <dbReference type="EC" id="6.1.1.15"/>
    </reaction>
</comment>
<keyword evidence="4 8" id="KW-0067">ATP-binding</keyword>
<evidence type="ECO:0000256" key="3">
    <source>
        <dbReference type="ARBA" id="ARBA00022741"/>
    </source>
</evidence>
<dbReference type="CDD" id="cd00862">
    <property type="entry name" value="ProRS_anticodon_zinc"/>
    <property type="match status" value="1"/>
</dbReference>
<dbReference type="GO" id="GO:0004827">
    <property type="term" value="F:proline-tRNA ligase activity"/>
    <property type="evidence" value="ECO:0007669"/>
    <property type="project" value="UniProtKB-UniRule"/>
</dbReference>
<dbReference type="RefSeq" id="WP_116540381.1">
    <property type="nucleotide sequence ID" value="NZ_QAYL01000015.1"/>
</dbReference>
<dbReference type="Proteomes" id="UP000258522">
    <property type="component" value="Unassembled WGS sequence"/>
</dbReference>
<organism evidence="10 11">
    <name type="scientific">Mycobacterium uberis</name>
    <dbReference type="NCBI Taxonomy" id="2162698"/>
    <lineage>
        <taxon>Bacteria</taxon>
        <taxon>Bacillati</taxon>
        <taxon>Actinomycetota</taxon>
        <taxon>Actinomycetes</taxon>
        <taxon>Mycobacteriales</taxon>
        <taxon>Mycobacteriaceae</taxon>
        <taxon>Mycobacterium</taxon>
    </lineage>
</organism>
<evidence type="ECO:0000256" key="6">
    <source>
        <dbReference type="ARBA" id="ARBA00023146"/>
    </source>
</evidence>
<name>A0A3E1HG23_9MYCO</name>
<dbReference type="GO" id="GO:0005524">
    <property type="term" value="F:ATP binding"/>
    <property type="evidence" value="ECO:0007669"/>
    <property type="project" value="UniProtKB-UniRule"/>
</dbReference>
<dbReference type="InterPro" id="IPR033721">
    <property type="entry name" value="ProRS_core_arch_euk"/>
</dbReference>
<dbReference type="NCBIfam" id="TIGR00408">
    <property type="entry name" value="proS_fam_I"/>
    <property type="match status" value="1"/>
</dbReference>
<dbReference type="PRINTS" id="PR01046">
    <property type="entry name" value="TRNASYNTHPRO"/>
</dbReference>
<evidence type="ECO:0000259" key="9">
    <source>
        <dbReference type="PROSITE" id="PS50862"/>
    </source>
</evidence>